<accession>A0A5C6E1V6</accession>
<reference evidence="3 4" key="1">
    <citation type="submission" date="2019-02" db="EMBL/GenBank/DDBJ databases">
        <title>Deep-cultivation of Planctomycetes and their phenomic and genomic characterization uncovers novel biology.</title>
        <authorList>
            <person name="Wiegand S."/>
            <person name="Jogler M."/>
            <person name="Boedeker C."/>
            <person name="Pinto D."/>
            <person name="Vollmers J."/>
            <person name="Rivas-Marin E."/>
            <person name="Kohn T."/>
            <person name="Peeters S.H."/>
            <person name="Heuer A."/>
            <person name="Rast P."/>
            <person name="Oberbeckmann S."/>
            <person name="Bunk B."/>
            <person name="Jeske O."/>
            <person name="Meyerdierks A."/>
            <person name="Storesund J.E."/>
            <person name="Kallscheuer N."/>
            <person name="Luecker S."/>
            <person name="Lage O.M."/>
            <person name="Pohl T."/>
            <person name="Merkel B.J."/>
            <person name="Hornburger P."/>
            <person name="Mueller R.-W."/>
            <person name="Bruemmer F."/>
            <person name="Labrenz M."/>
            <person name="Spormann A.M."/>
            <person name="Op Den Camp H."/>
            <person name="Overmann J."/>
            <person name="Amann R."/>
            <person name="Jetten M.S.M."/>
            <person name="Mascher T."/>
            <person name="Medema M.H."/>
            <person name="Devos D.P."/>
            <person name="Kaster A.-K."/>
            <person name="Ovreas L."/>
            <person name="Rohde M."/>
            <person name="Galperin M.Y."/>
            <person name="Jogler C."/>
        </authorList>
    </citation>
    <scope>NUCLEOTIDE SEQUENCE [LARGE SCALE GENOMIC DNA]</scope>
    <source>
        <strain evidence="3 4">Poly41</strain>
    </source>
</reference>
<evidence type="ECO:0000256" key="1">
    <source>
        <dbReference type="SAM" id="SignalP"/>
    </source>
</evidence>
<dbReference type="RefSeq" id="WP_146525626.1">
    <property type="nucleotide sequence ID" value="NZ_SJPV01000002.1"/>
</dbReference>
<dbReference type="Gene3D" id="2.160.20.10">
    <property type="entry name" value="Single-stranded right-handed beta-helix, Pectin lyase-like"/>
    <property type="match status" value="2"/>
</dbReference>
<proteinExistence type="predicted"/>
<protein>
    <recommendedName>
        <fullName evidence="2">Right handed beta helix domain-containing protein</fullName>
    </recommendedName>
</protein>
<evidence type="ECO:0000313" key="4">
    <source>
        <dbReference type="Proteomes" id="UP000319143"/>
    </source>
</evidence>
<evidence type="ECO:0000313" key="3">
    <source>
        <dbReference type="EMBL" id="TWU41129.1"/>
    </source>
</evidence>
<dbReference type="AlphaFoldDB" id="A0A5C6E1V6"/>
<dbReference type="Pfam" id="PF13229">
    <property type="entry name" value="Beta_helix"/>
    <property type="match status" value="1"/>
</dbReference>
<dbReference type="Proteomes" id="UP000319143">
    <property type="component" value="Unassembled WGS sequence"/>
</dbReference>
<dbReference type="PANTHER" id="PTHR36453:SF1">
    <property type="entry name" value="RIGHT HANDED BETA HELIX DOMAIN-CONTAINING PROTEIN"/>
    <property type="match status" value="1"/>
</dbReference>
<comment type="caution">
    <text evidence="3">The sequence shown here is derived from an EMBL/GenBank/DDBJ whole genome shotgun (WGS) entry which is preliminary data.</text>
</comment>
<dbReference type="InterPro" id="IPR039448">
    <property type="entry name" value="Beta_helix"/>
</dbReference>
<organism evidence="3 4">
    <name type="scientific">Novipirellula artificiosorum</name>
    <dbReference type="NCBI Taxonomy" id="2528016"/>
    <lineage>
        <taxon>Bacteria</taxon>
        <taxon>Pseudomonadati</taxon>
        <taxon>Planctomycetota</taxon>
        <taxon>Planctomycetia</taxon>
        <taxon>Pirellulales</taxon>
        <taxon>Pirellulaceae</taxon>
        <taxon>Novipirellula</taxon>
    </lineage>
</organism>
<dbReference type="InterPro" id="IPR011050">
    <property type="entry name" value="Pectin_lyase_fold/virulence"/>
</dbReference>
<evidence type="ECO:0000259" key="2">
    <source>
        <dbReference type="Pfam" id="PF13229"/>
    </source>
</evidence>
<dbReference type="InterPro" id="IPR012334">
    <property type="entry name" value="Pectin_lyas_fold"/>
</dbReference>
<feature type="chain" id="PRO_5022790924" description="Right handed beta helix domain-containing protein" evidence="1">
    <location>
        <begin position="25"/>
        <end position="702"/>
    </location>
</feature>
<dbReference type="EMBL" id="SJPV01000002">
    <property type="protein sequence ID" value="TWU41129.1"/>
    <property type="molecule type" value="Genomic_DNA"/>
</dbReference>
<sequence length="702" mass="78495" precursor="true">MRFRCFPRLVCCLYVFSLGWSANAADFHVATFGNDAWSGTVATVNQAASDGPLASLAAAQQRVRTLRQQQPNRQSPIVVELAEGTYFLEEPLAFSAEDSGTPQSPVIYQAAKGARPVISGGVKVSQWRTNDQGEWYTDLEPGAWSFSQMFVNDQRRFRPRWPEQGYYKISKKLEPSDQSAGKGHDQFGFAAGELNPNWQNLQDVEIVAFHHWTASRIPIAEVDDSHNRVRLGGHTTGLSSWAEFKQGHRYFAENVKEALRKPGQWYFDRPTRRLTYIPRRGETLQNTTVIVPKIKNLLLLRGEVARREWVQHLGFRGLTFAHANWSTPPTGQSFPQAEINLGAAIAAMGARYIDFDHCAVRHVGEYAMGFGPGCQHNRVTACELVDLGAGGIKIGSSLPTVWGNTLAAPNDDEALVSHHTIEDCLIAHAGRLHSAGIGVWVGHSPHNAIRHNDVFDLYYSAFSLGWVWGYGQSRAHHNEVASNHAFDIGQGVLSDMGCIYTLGISPGTSIQDNHFHDVISYDYGGWGLYTDEGSTGVTMRNNLVYRCSRGGFHQHYGKENRIENNIFAEGGQHQLQRTRSEDHTSFTFERNLVYWTKESPLLGSNWSDNHFRCDHNLYWNGGRPIRFADGLTLHQWQQERDQDTHSQIADPGFVDPANGDFHLKADSPAFQVGFVPFDYTAAGRRIPLELTADLPEVPAAFE</sequence>
<keyword evidence="1" id="KW-0732">Signal</keyword>
<gene>
    <name evidence="3" type="ORF">Poly41_19670</name>
</gene>
<dbReference type="OrthoDB" id="227157at2"/>
<dbReference type="PANTHER" id="PTHR36453">
    <property type="entry name" value="SECRETED PROTEIN-RELATED"/>
    <property type="match status" value="1"/>
</dbReference>
<feature type="signal peptide" evidence="1">
    <location>
        <begin position="1"/>
        <end position="24"/>
    </location>
</feature>
<keyword evidence="4" id="KW-1185">Reference proteome</keyword>
<feature type="domain" description="Right handed beta helix" evidence="2">
    <location>
        <begin position="419"/>
        <end position="576"/>
    </location>
</feature>
<name>A0A5C6E1V6_9BACT</name>
<dbReference type="SUPFAM" id="SSF51126">
    <property type="entry name" value="Pectin lyase-like"/>
    <property type="match status" value="2"/>
</dbReference>